<keyword evidence="12" id="KW-0539">Nucleus</keyword>
<dbReference type="InterPro" id="IPR000504">
    <property type="entry name" value="RRM_dom"/>
</dbReference>
<dbReference type="Pfam" id="PF00076">
    <property type="entry name" value="RRM_1"/>
    <property type="match status" value="3"/>
</dbReference>
<dbReference type="Gene3D" id="3.30.70.330">
    <property type="match status" value="3"/>
</dbReference>
<protein>
    <recommendedName>
        <fullName evidence="15">Heterogeneous nuclear ribonucleoprotein M</fullName>
    </recommendedName>
</protein>
<keyword evidence="7" id="KW-0677">Repeat</keyword>
<name>A0A7K6AQK3_UPUEP</name>
<feature type="region of interest" description="Disordered" evidence="17">
    <location>
        <begin position="1"/>
        <end position="27"/>
    </location>
</feature>
<evidence type="ECO:0000256" key="16">
    <source>
        <dbReference type="PROSITE-ProRule" id="PRU00176"/>
    </source>
</evidence>
<feature type="domain" description="RRM" evidence="18">
    <location>
        <begin position="171"/>
        <end position="248"/>
    </location>
</feature>
<evidence type="ECO:0000256" key="17">
    <source>
        <dbReference type="SAM" id="MobiDB-lite"/>
    </source>
</evidence>
<reference evidence="19 20" key="1">
    <citation type="submission" date="2019-09" db="EMBL/GenBank/DDBJ databases">
        <title>Bird 10,000 Genomes (B10K) Project - Family phase.</title>
        <authorList>
            <person name="Zhang G."/>
        </authorList>
    </citation>
    <scope>NUCLEOTIDE SEQUENCE [LARGE SCALE GENOMIC DNA]</scope>
    <source>
        <strain evidence="19">B10K-DU-012-37</strain>
    </source>
</reference>
<evidence type="ECO:0000256" key="3">
    <source>
        <dbReference type="ARBA" id="ARBA00022499"/>
    </source>
</evidence>
<evidence type="ECO:0000313" key="19">
    <source>
        <dbReference type="EMBL" id="NWU92204.1"/>
    </source>
</evidence>
<evidence type="ECO:0000313" key="20">
    <source>
        <dbReference type="Proteomes" id="UP000544127"/>
    </source>
</evidence>
<dbReference type="FunFam" id="3.30.70.330:FF:000034">
    <property type="entry name" value="heterogeneous nuclear ribonucleoprotein M isoform X1"/>
    <property type="match status" value="1"/>
</dbReference>
<keyword evidence="13" id="KW-0687">Ribonucleoprotein</keyword>
<dbReference type="CDD" id="cd12661">
    <property type="entry name" value="RRM3_hnRNPM"/>
    <property type="match status" value="1"/>
</dbReference>
<dbReference type="GO" id="GO:0008380">
    <property type="term" value="P:RNA splicing"/>
    <property type="evidence" value="ECO:0007669"/>
    <property type="project" value="UniProtKB-KW"/>
</dbReference>
<evidence type="ECO:0000256" key="12">
    <source>
        <dbReference type="ARBA" id="ARBA00023242"/>
    </source>
</evidence>
<dbReference type="SMART" id="SM00360">
    <property type="entry name" value="RRM"/>
    <property type="match status" value="3"/>
</dbReference>
<evidence type="ECO:0000259" key="18">
    <source>
        <dbReference type="PROSITE" id="PS50102"/>
    </source>
</evidence>
<evidence type="ECO:0000256" key="10">
    <source>
        <dbReference type="ARBA" id="ARBA00022990"/>
    </source>
</evidence>
<dbReference type="AlphaFoldDB" id="A0A7K6AQK3"/>
<gene>
    <name evidence="19" type="primary">Hnrnpm</name>
    <name evidence="19" type="ORF">UPUEPO_R06393</name>
</gene>
<keyword evidence="3" id="KW-1017">Isopeptide bond</keyword>
<dbReference type="GO" id="GO:0003729">
    <property type="term" value="F:mRNA binding"/>
    <property type="evidence" value="ECO:0007669"/>
    <property type="project" value="TreeGrafter"/>
</dbReference>
<comment type="subunit">
    <text evidence="14">Identified in the spliceosome C complex. Interacts with PPIA/CYPA.</text>
</comment>
<keyword evidence="4" id="KW-0597">Phosphoprotein</keyword>
<feature type="domain" description="RRM" evidence="18">
    <location>
        <begin position="36"/>
        <end position="114"/>
    </location>
</feature>
<dbReference type="OrthoDB" id="610462at2759"/>
<dbReference type="Proteomes" id="UP000544127">
    <property type="component" value="Unassembled WGS sequence"/>
</dbReference>
<evidence type="ECO:0000256" key="11">
    <source>
        <dbReference type="ARBA" id="ARBA00023187"/>
    </source>
</evidence>
<keyword evidence="2" id="KW-0488">Methylation</keyword>
<comment type="subcellular location">
    <subcellularLocation>
        <location evidence="1">Nucleus</location>
    </subcellularLocation>
</comment>
<evidence type="ECO:0000256" key="2">
    <source>
        <dbReference type="ARBA" id="ARBA00022481"/>
    </source>
</evidence>
<evidence type="ECO:0000256" key="1">
    <source>
        <dbReference type="ARBA" id="ARBA00004123"/>
    </source>
</evidence>
<accession>A0A7K6AQK3</accession>
<evidence type="ECO:0000256" key="15">
    <source>
        <dbReference type="ARBA" id="ARBA00073303"/>
    </source>
</evidence>
<dbReference type="GO" id="GO:0006397">
    <property type="term" value="P:mRNA processing"/>
    <property type="evidence" value="ECO:0007669"/>
    <property type="project" value="UniProtKB-KW"/>
</dbReference>
<feature type="non-terminal residue" evidence="19">
    <location>
        <position position="670"/>
    </location>
</feature>
<dbReference type="InterPro" id="IPR012677">
    <property type="entry name" value="Nucleotide-bd_a/b_plait_sf"/>
</dbReference>
<dbReference type="GO" id="GO:0005737">
    <property type="term" value="C:cytoplasm"/>
    <property type="evidence" value="ECO:0007669"/>
    <property type="project" value="TreeGrafter"/>
</dbReference>
<dbReference type="InterPro" id="IPR035979">
    <property type="entry name" value="RBD_domain_sf"/>
</dbReference>
<dbReference type="FunFam" id="3.30.70.330:FF:000033">
    <property type="entry name" value="heterogeneous nuclear ribonucleoprotein M isoform X1"/>
    <property type="match status" value="1"/>
</dbReference>
<evidence type="ECO:0000256" key="7">
    <source>
        <dbReference type="ARBA" id="ARBA00022737"/>
    </source>
</evidence>
<comment type="caution">
    <text evidence="19">The sequence shown here is derived from an EMBL/GenBank/DDBJ whole genome shotgun (WGS) entry which is preliminary data.</text>
</comment>
<feature type="region of interest" description="Disordered" evidence="17">
    <location>
        <begin position="323"/>
        <end position="345"/>
    </location>
</feature>
<dbReference type="InterPro" id="IPR050374">
    <property type="entry name" value="RRT5_SRSF_SR"/>
</dbReference>
<dbReference type="PANTHER" id="PTHR23003">
    <property type="entry name" value="RNA RECOGNITION MOTIF RRM DOMAIN CONTAINING PROTEIN"/>
    <property type="match status" value="1"/>
</dbReference>
<dbReference type="CDD" id="cd12657">
    <property type="entry name" value="RRM1_hnRNPM"/>
    <property type="match status" value="1"/>
</dbReference>
<dbReference type="Pfam" id="PF11532">
    <property type="entry name" value="HnRNP_M_NLS"/>
    <property type="match status" value="1"/>
</dbReference>
<keyword evidence="5" id="KW-0507">mRNA processing</keyword>
<feature type="domain" description="RRM" evidence="18">
    <location>
        <begin position="593"/>
        <end position="669"/>
    </location>
</feature>
<dbReference type="InterPro" id="IPR034990">
    <property type="entry name" value="hnRNPM_RRM3"/>
</dbReference>
<evidence type="ECO:0000256" key="9">
    <source>
        <dbReference type="ARBA" id="ARBA00022884"/>
    </source>
</evidence>
<dbReference type="PANTHER" id="PTHR23003:SF6">
    <property type="entry name" value="HETEROGENEOUS NUCLEAR RIBONUCLEOPROTEIN M"/>
    <property type="match status" value="1"/>
</dbReference>
<dbReference type="EMBL" id="VZRI01004033">
    <property type="protein sequence ID" value="NWU92204.1"/>
    <property type="molecule type" value="Genomic_DNA"/>
</dbReference>
<feature type="compositionally biased region" description="Basic and acidic residues" evidence="17">
    <location>
        <begin position="1"/>
        <end position="15"/>
    </location>
</feature>
<dbReference type="PROSITE" id="PS50102">
    <property type="entry name" value="RRM"/>
    <property type="match status" value="3"/>
</dbReference>
<keyword evidence="20" id="KW-1185">Reference proteome</keyword>
<dbReference type="GO" id="GO:0005681">
    <property type="term" value="C:spliceosomal complex"/>
    <property type="evidence" value="ECO:0007669"/>
    <property type="project" value="UniProtKB-KW"/>
</dbReference>
<dbReference type="FunFam" id="3.30.70.330:FF:000548">
    <property type="entry name" value="Myelin expression factor 2"/>
    <property type="match status" value="1"/>
</dbReference>
<dbReference type="InterPro" id="IPR024666">
    <property type="entry name" value="HnRNP_M_PY-NLS"/>
</dbReference>
<proteinExistence type="predicted"/>
<dbReference type="CDD" id="cd12659">
    <property type="entry name" value="RRM2_hnRNPM"/>
    <property type="match status" value="1"/>
</dbReference>
<organism evidence="19 20">
    <name type="scientific">Upupa epops</name>
    <name type="common">Eurasian hoopoe</name>
    <dbReference type="NCBI Taxonomy" id="57439"/>
    <lineage>
        <taxon>Eukaryota</taxon>
        <taxon>Metazoa</taxon>
        <taxon>Chordata</taxon>
        <taxon>Craniata</taxon>
        <taxon>Vertebrata</taxon>
        <taxon>Euteleostomi</taxon>
        <taxon>Archelosauria</taxon>
        <taxon>Archosauria</taxon>
        <taxon>Dinosauria</taxon>
        <taxon>Saurischia</taxon>
        <taxon>Theropoda</taxon>
        <taxon>Coelurosauria</taxon>
        <taxon>Aves</taxon>
        <taxon>Neognathae</taxon>
        <taxon>Neoaves</taxon>
        <taxon>Telluraves</taxon>
        <taxon>Coraciimorphae</taxon>
        <taxon>Bucerotiformes</taxon>
        <taxon>Upupidae</taxon>
        <taxon>Upupa</taxon>
    </lineage>
</organism>
<keyword evidence="8" id="KW-0832">Ubl conjugation</keyword>
<keyword evidence="6" id="KW-0747">Spliceosome</keyword>
<evidence type="ECO:0000256" key="6">
    <source>
        <dbReference type="ARBA" id="ARBA00022728"/>
    </source>
</evidence>
<evidence type="ECO:0000256" key="14">
    <source>
        <dbReference type="ARBA" id="ARBA00064757"/>
    </source>
</evidence>
<evidence type="ECO:0000256" key="4">
    <source>
        <dbReference type="ARBA" id="ARBA00022553"/>
    </source>
</evidence>
<feature type="compositionally biased region" description="Polar residues" evidence="17">
    <location>
        <begin position="323"/>
        <end position="332"/>
    </location>
</feature>
<keyword evidence="10" id="KW-0007">Acetylation</keyword>
<evidence type="ECO:0000256" key="13">
    <source>
        <dbReference type="ARBA" id="ARBA00023274"/>
    </source>
</evidence>
<feature type="non-terminal residue" evidence="19">
    <location>
        <position position="1"/>
    </location>
</feature>
<keyword evidence="11" id="KW-0508">mRNA splicing</keyword>
<sequence>ACSEGERPSQNEKRKEKSVKRGGNRFEPYANPAKRYRAFITNIPFDVKWQSLKDLVKEKVGEVTYVELLMDAEGKSRGCAVVEFKMEESMKKAAEVLNKHSLGGRPLKVKEDPDGEHARRAMQKVMASSGGMGIGPGPGGPGMINIPPSILNNPNIPNEIIHALQAGRLGSTVFVANLDYKVGWKKLKEVFGMAGVVVRADILEDKDGKSRGIGTVTFEQAIEAVQAISMFNGQLLFDRPMHVKMDERAFPKGDFFPPERPQQLPRMGMEGMGFGMNKMGGMEGPFGAMENIGRFPAGMNMGRMSEMDRAMGRGFEREFGRNQTGMSRSYGETLQRGIGGGNASIPGIERMAPGIDRMGSGIERIPSGMGHGMERVGSDIDRMGLVLDRMSSNVERMGSGIDRMAPLGIDHIAPNIERMGPAIERMGSGIDRMGSGIGFGIERMGAAIDRVGTNMDRMGSGVERMGSGMDRMGIGMERMVPAGMGTGMGQVIERMPAGLDRIGAAPMERIGIDRMGAPGMERMGLERIGATNMERMGPAMGQGMGAGIDRMGLAMGSNFERTMDMERGNFAGNFAGSLGGTGGPAAGVARKACQIFVRNLPFDFTWKMLKDKFNECGHVLYADIKMENGKSKGCGVVRFESPEVAERACRMMNGIQLRGREIDVRIDRNA</sequence>
<evidence type="ECO:0000256" key="5">
    <source>
        <dbReference type="ARBA" id="ARBA00022664"/>
    </source>
</evidence>
<dbReference type="SUPFAM" id="SSF54928">
    <property type="entry name" value="RNA-binding domain, RBD"/>
    <property type="match status" value="2"/>
</dbReference>
<keyword evidence="9 16" id="KW-0694">RNA-binding</keyword>
<evidence type="ECO:0000256" key="8">
    <source>
        <dbReference type="ARBA" id="ARBA00022843"/>
    </source>
</evidence>